<accession>A0A437SSF5</accession>
<evidence type="ECO:0000313" key="2">
    <source>
        <dbReference type="Proteomes" id="UP000288291"/>
    </source>
</evidence>
<keyword evidence="2" id="KW-1185">Reference proteome</keyword>
<name>A0A437SSF5_9LACO</name>
<sequence>MMDLDYYFRKSLDKAREEGRREGLSEVQHELRIDNAKKLIEVSQENGLSDEVIKKGLKEYYPNLTPEELAAIFDEYHLG</sequence>
<evidence type="ECO:0000313" key="1">
    <source>
        <dbReference type="EMBL" id="RVU69850.1"/>
    </source>
</evidence>
<protein>
    <submittedName>
        <fullName evidence="1">Uncharacterized protein</fullName>
    </submittedName>
</protein>
<dbReference type="RefSeq" id="WP_103662679.1">
    <property type="nucleotide sequence ID" value="NZ_ML136920.1"/>
</dbReference>
<dbReference type="EMBL" id="RXIA01000052">
    <property type="protein sequence ID" value="RVU69850.1"/>
    <property type="molecule type" value="Genomic_DNA"/>
</dbReference>
<comment type="caution">
    <text evidence="1">The sequence shown here is derived from an EMBL/GenBank/DDBJ whole genome shotgun (WGS) entry which is preliminary data.</text>
</comment>
<dbReference type="AlphaFoldDB" id="A0A437SSF5"/>
<gene>
    <name evidence="1" type="ORF">EJK17_10855</name>
</gene>
<organism evidence="1 2">
    <name type="scientific">Lactobacillus xujianguonis</name>
    <dbReference type="NCBI Taxonomy" id="2495899"/>
    <lineage>
        <taxon>Bacteria</taxon>
        <taxon>Bacillati</taxon>
        <taxon>Bacillota</taxon>
        <taxon>Bacilli</taxon>
        <taxon>Lactobacillales</taxon>
        <taxon>Lactobacillaceae</taxon>
        <taxon>Lactobacillus</taxon>
    </lineage>
</organism>
<proteinExistence type="predicted"/>
<reference evidence="1 2" key="1">
    <citation type="submission" date="2018-12" db="EMBL/GenBank/DDBJ databases">
        <authorList>
            <person name="Meng J."/>
        </authorList>
    </citation>
    <scope>NUCLEOTIDE SEQUENCE [LARGE SCALE GENOMIC DNA]</scope>
    <source>
        <strain evidence="1 2">HT111-2</strain>
    </source>
</reference>
<dbReference type="Proteomes" id="UP000288291">
    <property type="component" value="Unassembled WGS sequence"/>
</dbReference>